<keyword evidence="10" id="KW-0443">Lipid metabolism</keyword>
<keyword evidence="8" id="KW-0276">Fatty acid metabolism</keyword>
<dbReference type="GO" id="GO:0005777">
    <property type="term" value="C:peroxisome"/>
    <property type="evidence" value="ECO:0007669"/>
    <property type="project" value="UniProtKB-SubCell"/>
</dbReference>
<dbReference type="PIRSF" id="PIRSF000168">
    <property type="entry name" value="Acyl-CoA_oxidase"/>
    <property type="match status" value="1"/>
</dbReference>
<accession>A0A4S2N2C5</accession>
<dbReference type="InParanoid" id="A0A4S2N2C5"/>
<dbReference type="SUPFAM" id="SSF47203">
    <property type="entry name" value="Acyl-CoA dehydrogenase C-terminal domain-like"/>
    <property type="match status" value="2"/>
</dbReference>
<dbReference type="Pfam" id="PF01756">
    <property type="entry name" value="ACOX"/>
    <property type="match status" value="1"/>
</dbReference>
<dbReference type="STRING" id="341454.A0A4S2N2C5"/>
<feature type="domain" description="Acyl-CoA oxidase C-terminal" evidence="15">
    <location>
        <begin position="481"/>
        <end position="638"/>
    </location>
</feature>
<dbReference type="InterPro" id="IPR009100">
    <property type="entry name" value="AcylCoA_DH/oxidase_NM_dom_sf"/>
</dbReference>
<feature type="binding site" evidence="14">
    <location>
        <position position="136"/>
    </location>
    <ligand>
        <name>FAD</name>
        <dbReference type="ChEBI" id="CHEBI:57692"/>
    </ligand>
</feature>
<evidence type="ECO:0000256" key="9">
    <source>
        <dbReference type="ARBA" id="ARBA00023002"/>
    </source>
</evidence>
<dbReference type="PANTHER" id="PTHR10909">
    <property type="entry name" value="ELECTRON TRANSPORT OXIDOREDUCTASE"/>
    <property type="match status" value="1"/>
</dbReference>
<dbReference type="InterPro" id="IPR036250">
    <property type="entry name" value="AcylCo_DH-like_C"/>
</dbReference>
<comment type="similarity">
    <text evidence="5 12">Belongs to the acyl-CoA oxidase family.</text>
</comment>
<comment type="subcellular location">
    <subcellularLocation>
        <location evidence="3">Peroxisome</location>
    </subcellularLocation>
</comment>
<dbReference type="FunFam" id="1.20.140.10:FF:000015">
    <property type="entry name" value="Acyl-coenzyme A oxidase"/>
    <property type="match status" value="1"/>
</dbReference>
<dbReference type="OrthoDB" id="538336at2759"/>
<evidence type="ECO:0000259" key="16">
    <source>
        <dbReference type="Pfam" id="PF14749"/>
    </source>
</evidence>
<dbReference type="AlphaFoldDB" id="A0A4S2N2C5"/>
<evidence type="ECO:0000313" key="18">
    <source>
        <dbReference type="EMBL" id="TGZ83309.1"/>
    </source>
</evidence>
<evidence type="ECO:0000256" key="12">
    <source>
        <dbReference type="PIRNR" id="PIRNR000168"/>
    </source>
</evidence>
<organism evidence="18 19">
    <name type="scientific">Ascodesmis nigricans</name>
    <dbReference type="NCBI Taxonomy" id="341454"/>
    <lineage>
        <taxon>Eukaryota</taxon>
        <taxon>Fungi</taxon>
        <taxon>Dikarya</taxon>
        <taxon>Ascomycota</taxon>
        <taxon>Pezizomycotina</taxon>
        <taxon>Pezizomycetes</taxon>
        <taxon>Pezizales</taxon>
        <taxon>Ascodesmidaceae</taxon>
        <taxon>Ascodesmis</taxon>
    </lineage>
</organism>
<evidence type="ECO:0000256" key="6">
    <source>
        <dbReference type="ARBA" id="ARBA00022630"/>
    </source>
</evidence>
<dbReference type="InterPro" id="IPR002655">
    <property type="entry name" value="Acyl-CoA_oxidase_C"/>
</dbReference>
<proteinExistence type="inferred from homology"/>
<dbReference type="EMBL" id="ML220114">
    <property type="protein sequence ID" value="TGZ83309.1"/>
    <property type="molecule type" value="Genomic_DNA"/>
</dbReference>
<dbReference type="UniPathway" id="UPA00661"/>
<dbReference type="Proteomes" id="UP000298138">
    <property type="component" value="Unassembled WGS sequence"/>
</dbReference>
<dbReference type="InterPro" id="IPR029320">
    <property type="entry name" value="Acyl-CoA_ox_N"/>
</dbReference>
<evidence type="ECO:0000256" key="2">
    <source>
        <dbReference type="ARBA" id="ARBA00001974"/>
    </source>
</evidence>
<comment type="catalytic activity">
    <reaction evidence="1">
        <text>a 2,3-saturated acyl-CoA + O2 = a (2E)-enoyl-CoA + H2O2</text>
        <dbReference type="Rhea" id="RHEA:38959"/>
        <dbReference type="ChEBI" id="CHEBI:15379"/>
        <dbReference type="ChEBI" id="CHEBI:16240"/>
        <dbReference type="ChEBI" id="CHEBI:58856"/>
        <dbReference type="ChEBI" id="CHEBI:65111"/>
        <dbReference type="EC" id="1.3.3.6"/>
    </reaction>
</comment>
<evidence type="ECO:0000256" key="11">
    <source>
        <dbReference type="ARBA" id="ARBA00023140"/>
    </source>
</evidence>
<sequence length="659" mass="72374">MSPTHLQTARSQSKVDSAAIEKLLRGPEQLALRNKVLPVLANDPIFDKTRKPFLNHAQGIIDSLKVCKRLLELRDQHNWTREEYVMALLSLEETVPLAMSENAFMTVIDSQGSPEQKAHWLPRCRSYEIIGCYAQTEIAHGSNVQGLQTTARYDAQTKEFVINTPMAEDAKFWIGAMGVTANHALVQAILQVPDSFQPSGYRSVGPHLFIVPIRDQITHKPLPGITVGDIGPKAYGGFRVLDNGYLHLNSVRVPRDYMLMAHSKVSPNGEFQPAKHDKLSYGSMVYLRAGIPATQGWSLARAVTIAIRYCISRTQFSTSPGTPENSVIDYASTRHRLYPLLATSYAYIFAGKELLNSYYDMMDSLAKGDVSKLAEVHALSTALKTKSSWDCVAGMEEARKAMGGHGYSHLSGVAAIFAQQTPAQTFEGDNYVISQQIARALIKAVMLLKQHPQAPLPGSFSYLHQVLSPSPFTTSPDNWSNPSQQIQALQKCAAKIINDLAVVLAKNPRTPWTDLSWTSARLAAAHADIFVVDSFQKAVQAHGNPDLRKLGELYSLTTLVKAIPELVEAGVDTAGLRQAQEAAVGAISKEAAVGLTDAFGWLDWELPGVLGKKDGRIYEEMTRVVEEWDINKGEYGPQLREAALALTGHESAKTAKSKL</sequence>
<evidence type="ECO:0000256" key="8">
    <source>
        <dbReference type="ARBA" id="ARBA00022832"/>
    </source>
</evidence>
<dbReference type="InterPro" id="IPR012258">
    <property type="entry name" value="Acyl-CoA_oxidase"/>
</dbReference>
<comment type="cofactor">
    <cofactor evidence="2">
        <name>FAD</name>
        <dbReference type="ChEBI" id="CHEBI:57692"/>
    </cofactor>
</comment>
<evidence type="ECO:0000259" key="17">
    <source>
        <dbReference type="Pfam" id="PF22924"/>
    </source>
</evidence>
<evidence type="ECO:0000256" key="7">
    <source>
        <dbReference type="ARBA" id="ARBA00022827"/>
    </source>
</evidence>
<keyword evidence="6 12" id="KW-0285">Flavoprotein</keyword>
<comment type="pathway">
    <text evidence="4">Lipid metabolism; peroxisomal fatty acid beta-oxidation.</text>
</comment>
<reference evidence="18 19" key="1">
    <citation type="submission" date="2019-04" db="EMBL/GenBank/DDBJ databases">
        <title>Comparative genomics and transcriptomics to analyze fruiting body development in filamentous ascomycetes.</title>
        <authorList>
            <consortium name="DOE Joint Genome Institute"/>
            <person name="Lutkenhaus R."/>
            <person name="Traeger S."/>
            <person name="Breuer J."/>
            <person name="Kuo A."/>
            <person name="Lipzen A."/>
            <person name="Pangilinan J."/>
            <person name="Dilworth D."/>
            <person name="Sandor L."/>
            <person name="Poggeler S."/>
            <person name="Barry K."/>
            <person name="Grigoriev I.V."/>
            <person name="Nowrousian M."/>
        </authorList>
    </citation>
    <scope>NUCLEOTIDE SEQUENCE [LARGE SCALE GENOMIC DNA]</scope>
    <source>
        <strain evidence="18 19">CBS 389.68</strain>
    </source>
</reference>
<dbReference type="InterPro" id="IPR046373">
    <property type="entry name" value="Acyl-CoA_Oxase/DH_mid-dom_sf"/>
</dbReference>
<name>A0A4S2N2C5_9PEZI</name>
<feature type="domain" description="Acyl-coenzyme A oxidase N-terminal" evidence="16">
    <location>
        <begin position="25"/>
        <end position="130"/>
    </location>
</feature>
<keyword evidence="7 12" id="KW-0274">FAD</keyword>
<evidence type="ECO:0000256" key="4">
    <source>
        <dbReference type="ARBA" id="ARBA00004846"/>
    </source>
</evidence>
<dbReference type="InterPro" id="IPR037069">
    <property type="entry name" value="AcylCoA_DH/ox_N_sf"/>
</dbReference>
<dbReference type="Pfam" id="PF14749">
    <property type="entry name" value="Acyl-CoA_ox_N"/>
    <property type="match status" value="1"/>
</dbReference>
<dbReference type="PANTHER" id="PTHR10909:SF250">
    <property type="entry name" value="PEROXISOMAL ACYL-COENZYME A OXIDASE 1"/>
    <property type="match status" value="1"/>
</dbReference>
<feature type="binding site" evidence="14">
    <location>
        <position position="175"/>
    </location>
    <ligand>
        <name>FAD</name>
        <dbReference type="ChEBI" id="CHEBI:57692"/>
    </ligand>
</feature>
<protein>
    <recommendedName>
        <fullName evidence="12">Acyl-coenzyme A oxidase</fullName>
    </recommendedName>
</protein>
<dbReference type="GO" id="GO:0055088">
    <property type="term" value="P:lipid homeostasis"/>
    <property type="evidence" value="ECO:0007669"/>
    <property type="project" value="TreeGrafter"/>
</dbReference>
<dbReference type="GO" id="GO:0071949">
    <property type="term" value="F:FAD binding"/>
    <property type="evidence" value="ECO:0007669"/>
    <property type="project" value="InterPro"/>
</dbReference>
<evidence type="ECO:0000256" key="10">
    <source>
        <dbReference type="ARBA" id="ARBA00023098"/>
    </source>
</evidence>
<evidence type="ECO:0000259" key="15">
    <source>
        <dbReference type="Pfam" id="PF01756"/>
    </source>
</evidence>
<gene>
    <name evidence="18" type="ORF">EX30DRAFT_317412</name>
</gene>
<dbReference type="Gene3D" id="1.10.540.10">
    <property type="entry name" value="Acyl-CoA dehydrogenase/oxidase, N-terminal domain"/>
    <property type="match status" value="1"/>
</dbReference>
<evidence type="ECO:0000256" key="14">
    <source>
        <dbReference type="PIRSR" id="PIRSR000168-2"/>
    </source>
</evidence>
<evidence type="ECO:0000256" key="13">
    <source>
        <dbReference type="PIRSR" id="PIRSR000168-1"/>
    </source>
</evidence>
<dbReference type="FunFam" id="2.40.110.10:FF:000003">
    <property type="entry name" value="Acyl-coenzyme A oxidase"/>
    <property type="match status" value="1"/>
</dbReference>
<dbReference type="GO" id="GO:0005504">
    <property type="term" value="F:fatty acid binding"/>
    <property type="evidence" value="ECO:0007669"/>
    <property type="project" value="TreeGrafter"/>
</dbReference>
<keyword evidence="19" id="KW-1185">Reference proteome</keyword>
<keyword evidence="11" id="KW-0576">Peroxisome</keyword>
<dbReference type="Gene3D" id="2.40.110.10">
    <property type="entry name" value="Butyryl-CoA Dehydrogenase, subunit A, domain 2"/>
    <property type="match status" value="1"/>
</dbReference>
<evidence type="ECO:0000313" key="19">
    <source>
        <dbReference type="Proteomes" id="UP000298138"/>
    </source>
</evidence>
<dbReference type="InterPro" id="IPR055060">
    <property type="entry name" value="ACOX_C_alpha1"/>
</dbReference>
<feature type="domain" description="Acyl-CoA oxidase C-alpha1" evidence="17">
    <location>
        <begin position="281"/>
        <end position="442"/>
    </location>
</feature>
<dbReference type="Gene3D" id="1.20.140.10">
    <property type="entry name" value="Butyryl-CoA Dehydrogenase, subunit A, domain 3"/>
    <property type="match status" value="2"/>
</dbReference>
<dbReference type="GO" id="GO:0003997">
    <property type="term" value="F:acyl-CoA oxidase activity"/>
    <property type="evidence" value="ECO:0007669"/>
    <property type="project" value="UniProtKB-EC"/>
</dbReference>
<evidence type="ECO:0000256" key="3">
    <source>
        <dbReference type="ARBA" id="ARBA00004275"/>
    </source>
</evidence>
<dbReference type="GO" id="GO:0033540">
    <property type="term" value="P:fatty acid beta-oxidation using acyl-CoA oxidase"/>
    <property type="evidence" value="ECO:0007669"/>
    <property type="project" value="UniProtKB-UniPathway"/>
</dbReference>
<dbReference type="Pfam" id="PF22924">
    <property type="entry name" value="ACOX_C_alpha1"/>
    <property type="match status" value="1"/>
</dbReference>
<evidence type="ECO:0000256" key="1">
    <source>
        <dbReference type="ARBA" id="ARBA00001201"/>
    </source>
</evidence>
<feature type="active site" description="Proton acceptor" evidence="13">
    <location>
        <position position="427"/>
    </location>
</feature>
<evidence type="ECO:0000256" key="5">
    <source>
        <dbReference type="ARBA" id="ARBA00006288"/>
    </source>
</evidence>
<dbReference type="SUPFAM" id="SSF56645">
    <property type="entry name" value="Acyl-CoA dehydrogenase NM domain-like"/>
    <property type="match status" value="1"/>
</dbReference>
<keyword evidence="9" id="KW-0560">Oxidoreductase</keyword>